<proteinExistence type="predicted"/>
<comment type="caution">
    <text evidence="1">The sequence shown here is derived from an EMBL/GenBank/DDBJ whole genome shotgun (WGS) entry which is preliminary data.</text>
</comment>
<dbReference type="AlphaFoldDB" id="A0A6G0RJP2"/>
<organism evidence="1 2">
    <name type="scientific">Phytophthora fragariae</name>
    <dbReference type="NCBI Taxonomy" id="53985"/>
    <lineage>
        <taxon>Eukaryota</taxon>
        <taxon>Sar</taxon>
        <taxon>Stramenopiles</taxon>
        <taxon>Oomycota</taxon>
        <taxon>Peronosporomycetes</taxon>
        <taxon>Peronosporales</taxon>
        <taxon>Peronosporaceae</taxon>
        <taxon>Phytophthora</taxon>
    </lineage>
</organism>
<dbReference type="Proteomes" id="UP000486351">
    <property type="component" value="Unassembled WGS sequence"/>
</dbReference>
<evidence type="ECO:0000313" key="1">
    <source>
        <dbReference type="EMBL" id="KAE9335398.1"/>
    </source>
</evidence>
<protein>
    <submittedName>
        <fullName evidence="1">Uncharacterized protein</fullName>
    </submittedName>
</protein>
<gene>
    <name evidence="1" type="ORF">PF008_g13517</name>
</gene>
<reference evidence="1 2" key="1">
    <citation type="submission" date="2018-09" db="EMBL/GenBank/DDBJ databases">
        <title>Genomic investigation of the strawberry pathogen Phytophthora fragariae indicates pathogenicity is determined by transcriptional variation in three key races.</title>
        <authorList>
            <person name="Adams T.M."/>
            <person name="Armitage A.D."/>
            <person name="Sobczyk M.K."/>
            <person name="Bates H.J."/>
            <person name="Dunwell J.M."/>
            <person name="Nellist C.F."/>
            <person name="Harrison R.J."/>
        </authorList>
    </citation>
    <scope>NUCLEOTIDE SEQUENCE [LARGE SCALE GENOMIC DNA]</scope>
    <source>
        <strain evidence="1 2">NOV-77</strain>
    </source>
</reference>
<name>A0A6G0RJP2_9STRA</name>
<evidence type="ECO:0000313" key="2">
    <source>
        <dbReference type="Proteomes" id="UP000486351"/>
    </source>
</evidence>
<accession>A0A6G0RJP2</accession>
<dbReference type="EMBL" id="QXFY01000799">
    <property type="protein sequence ID" value="KAE9335398.1"/>
    <property type="molecule type" value="Genomic_DNA"/>
</dbReference>
<sequence length="100" mass="10285">MADCLECILGGLDCECECGYCDLELCNDWCDTVADCDAGDCVDFCTCSGSCYDLMAKPENAPAEGYASMIARGTAGSGPVPVVPVAVNFVQSANQHGAGV</sequence>